<name>F9RWP7_9VIBR</name>
<dbReference type="EMBL" id="AFWF01000005">
    <property type="protein sequence ID" value="EGU49105.1"/>
    <property type="molecule type" value="Genomic_DNA"/>
</dbReference>
<dbReference type="AlphaFoldDB" id="F9RWP7"/>
<protein>
    <submittedName>
        <fullName evidence="1">Uncharacterized protein</fullName>
    </submittedName>
</protein>
<gene>
    <name evidence="1" type="ORF">VII00023_01675</name>
</gene>
<evidence type="ECO:0000313" key="2">
    <source>
        <dbReference type="Proteomes" id="UP000004605"/>
    </source>
</evidence>
<proteinExistence type="predicted"/>
<accession>F9RWP7</accession>
<organism evidence="1 2">
    <name type="scientific">Vibrio ichthyoenteri ATCC 700023</name>
    <dbReference type="NCBI Taxonomy" id="870968"/>
    <lineage>
        <taxon>Bacteria</taxon>
        <taxon>Pseudomonadati</taxon>
        <taxon>Pseudomonadota</taxon>
        <taxon>Gammaproteobacteria</taxon>
        <taxon>Vibrionales</taxon>
        <taxon>Vibrionaceae</taxon>
        <taxon>Vibrio</taxon>
    </lineage>
</organism>
<sequence>MLFALFKQAQGTGDDDAKLALKIEQINDLLLILVEIIFSIANKGYQYVLFGELNPIKHP</sequence>
<dbReference type="Proteomes" id="UP000004605">
    <property type="component" value="Unassembled WGS sequence"/>
</dbReference>
<comment type="caution">
    <text evidence="1">The sequence shown here is derived from an EMBL/GenBank/DDBJ whole genome shotgun (WGS) entry which is preliminary data.</text>
</comment>
<keyword evidence="2" id="KW-1185">Reference proteome</keyword>
<reference evidence="1 2" key="1">
    <citation type="journal article" date="2012" name="Int. J. Syst. Evol. Microbiol.">
        <title>Vibrio caribbeanicus sp. nov., isolated from the marine sponge Scleritoderma cyanea.</title>
        <authorList>
            <person name="Hoffmann M."/>
            <person name="Monday S.R."/>
            <person name="Allard M.W."/>
            <person name="Strain E.A."/>
            <person name="Whittaker P."/>
            <person name="Naum M."/>
            <person name="McCarthy P.J."/>
            <person name="Lopez J.V."/>
            <person name="Fischer M."/>
            <person name="Brown E.W."/>
        </authorList>
    </citation>
    <scope>NUCLEOTIDE SEQUENCE [LARGE SCALE GENOMIC DNA]</scope>
    <source>
        <strain evidence="1 2">ATCC 700023</strain>
    </source>
</reference>
<evidence type="ECO:0000313" key="1">
    <source>
        <dbReference type="EMBL" id="EGU49105.1"/>
    </source>
</evidence>